<dbReference type="PROSITE" id="PS01269">
    <property type="entry name" value="UPF0025"/>
    <property type="match status" value="1"/>
</dbReference>
<accession>A0A7V4U041</accession>
<organism evidence="6">
    <name type="scientific">Caldithrix abyssi</name>
    <dbReference type="NCBI Taxonomy" id="187145"/>
    <lineage>
        <taxon>Bacteria</taxon>
        <taxon>Pseudomonadati</taxon>
        <taxon>Calditrichota</taxon>
        <taxon>Calditrichia</taxon>
        <taxon>Calditrichales</taxon>
        <taxon>Calditrichaceae</taxon>
        <taxon>Caldithrix</taxon>
    </lineage>
</organism>
<dbReference type="GO" id="GO:0046872">
    <property type="term" value="F:metal ion binding"/>
    <property type="evidence" value="ECO:0007669"/>
    <property type="project" value="UniProtKB-KW"/>
</dbReference>
<dbReference type="InterPro" id="IPR000979">
    <property type="entry name" value="Phosphodiesterase_MJ0936/Vps29"/>
</dbReference>
<evidence type="ECO:0000256" key="4">
    <source>
        <dbReference type="RuleBase" id="RU362039"/>
    </source>
</evidence>
<dbReference type="GO" id="GO:0016787">
    <property type="term" value="F:hydrolase activity"/>
    <property type="evidence" value="ECO:0007669"/>
    <property type="project" value="UniProtKB-UniRule"/>
</dbReference>
<comment type="caution">
    <text evidence="6">The sequence shown here is derived from an EMBL/GenBank/DDBJ whole genome shotgun (WGS) entry which is preliminary data.</text>
</comment>
<dbReference type="PANTHER" id="PTHR11124">
    <property type="entry name" value="VACUOLAR SORTING PROTEIN VPS29"/>
    <property type="match status" value="1"/>
</dbReference>
<dbReference type="Pfam" id="PF12850">
    <property type="entry name" value="Metallophos_2"/>
    <property type="match status" value="1"/>
</dbReference>
<evidence type="ECO:0000313" key="6">
    <source>
        <dbReference type="EMBL" id="HGY55570.1"/>
    </source>
</evidence>
<dbReference type="Proteomes" id="UP000885779">
    <property type="component" value="Unassembled WGS sequence"/>
</dbReference>
<reference evidence="6" key="1">
    <citation type="journal article" date="2020" name="mSystems">
        <title>Genome- and Community-Level Interaction Insights into Carbon Utilization and Element Cycling Functions of Hydrothermarchaeota in Hydrothermal Sediment.</title>
        <authorList>
            <person name="Zhou Z."/>
            <person name="Liu Y."/>
            <person name="Xu W."/>
            <person name="Pan J."/>
            <person name="Luo Z.H."/>
            <person name="Li M."/>
        </authorList>
    </citation>
    <scope>NUCLEOTIDE SEQUENCE [LARGE SCALE GENOMIC DNA]</scope>
    <source>
        <strain evidence="6">HyVt-577</strain>
    </source>
</reference>
<gene>
    <name evidence="6" type="ORF">ENK44_07720</name>
</gene>
<keyword evidence="2 4" id="KW-0479">Metal-binding</keyword>
<proteinExistence type="inferred from homology"/>
<comment type="similarity">
    <text evidence="1 4">Belongs to the metallophosphoesterase superfamily. YfcE family.</text>
</comment>
<protein>
    <recommendedName>
        <fullName evidence="4">Phosphoesterase</fullName>
        <ecNumber evidence="4">3.1.4.-</ecNumber>
    </recommendedName>
</protein>
<name>A0A7V4U041_CALAY</name>
<evidence type="ECO:0000256" key="3">
    <source>
        <dbReference type="ARBA" id="ARBA00022801"/>
    </source>
</evidence>
<dbReference type="NCBIfam" id="TIGR00040">
    <property type="entry name" value="yfcE"/>
    <property type="match status" value="1"/>
</dbReference>
<dbReference type="InterPro" id="IPR024654">
    <property type="entry name" value="Calcineurin-like_PHP_lpxH"/>
</dbReference>
<comment type="cofactor">
    <cofactor evidence="4">
        <name>a divalent metal cation</name>
        <dbReference type="ChEBI" id="CHEBI:60240"/>
    </cofactor>
</comment>
<sequence length="155" mass="17459">MILGLISDTHGRVPAEVFKYLKGVDRIIHAGDIGDEQVITELKTLAPVIAVYGNVDGFPLVSHLDRIRFFTLEKTRFCLTHIIGTPKAFSYELFRINREVDVVIFGHTHIAEKTEHNGILYVNPGSASHPKHGKQKSVAIMDVTEGQLDIRFIYY</sequence>
<dbReference type="SUPFAM" id="SSF56300">
    <property type="entry name" value="Metallo-dependent phosphatases"/>
    <property type="match status" value="1"/>
</dbReference>
<feature type="domain" description="Calcineurin-like phosphoesterase" evidence="5">
    <location>
        <begin position="1"/>
        <end position="145"/>
    </location>
</feature>
<keyword evidence="3" id="KW-0378">Hydrolase</keyword>
<evidence type="ECO:0000256" key="1">
    <source>
        <dbReference type="ARBA" id="ARBA00008950"/>
    </source>
</evidence>
<dbReference type="Gene3D" id="3.60.21.10">
    <property type="match status" value="1"/>
</dbReference>
<evidence type="ECO:0000259" key="5">
    <source>
        <dbReference type="Pfam" id="PF12850"/>
    </source>
</evidence>
<dbReference type="InterPro" id="IPR029052">
    <property type="entry name" value="Metallo-depent_PP-like"/>
</dbReference>
<evidence type="ECO:0000256" key="2">
    <source>
        <dbReference type="ARBA" id="ARBA00022723"/>
    </source>
</evidence>
<dbReference type="InterPro" id="IPR020935">
    <property type="entry name" value="PdiEstase_YfcE_CS"/>
</dbReference>
<dbReference type="EMBL" id="DRQG01000072">
    <property type="protein sequence ID" value="HGY55570.1"/>
    <property type="molecule type" value="Genomic_DNA"/>
</dbReference>
<dbReference type="EC" id="3.1.4.-" evidence="4"/>
<dbReference type="AlphaFoldDB" id="A0A7V4U041"/>